<evidence type="ECO:0000313" key="3">
    <source>
        <dbReference type="EMBL" id="RUL87773.1"/>
    </source>
</evidence>
<protein>
    <submittedName>
        <fullName evidence="3">DUF1559 domain-containing protein</fullName>
    </submittedName>
</protein>
<dbReference type="PROSITE" id="PS00409">
    <property type="entry name" value="PROKAR_NTER_METHYL"/>
    <property type="match status" value="1"/>
</dbReference>
<dbReference type="AlphaFoldDB" id="A0A432MK38"/>
<dbReference type="Pfam" id="PF07596">
    <property type="entry name" value="SBP_bac_10"/>
    <property type="match status" value="1"/>
</dbReference>
<keyword evidence="1" id="KW-0812">Transmembrane</keyword>
<dbReference type="Pfam" id="PF07963">
    <property type="entry name" value="N_methyl"/>
    <property type="match status" value="1"/>
</dbReference>
<organism evidence="3 4">
    <name type="scientific">Tautonia sociabilis</name>
    <dbReference type="NCBI Taxonomy" id="2080755"/>
    <lineage>
        <taxon>Bacteria</taxon>
        <taxon>Pseudomonadati</taxon>
        <taxon>Planctomycetota</taxon>
        <taxon>Planctomycetia</taxon>
        <taxon>Isosphaerales</taxon>
        <taxon>Isosphaeraceae</taxon>
        <taxon>Tautonia</taxon>
    </lineage>
</organism>
<dbReference type="Proteomes" id="UP000280296">
    <property type="component" value="Unassembled WGS sequence"/>
</dbReference>
<reference evidence="3 4" key="2">
    <citation type="submission" date="2019-01" db="EMBL/GenBank/DDBJ databases">
        <title>Tautonia sociabilis, a novel thermotolerant planctomycete of Isosphaeraceae family, isolated from a 4000 m deep subterranean habitat.</title>
        <authorList>
            <person name="Kovaleva O.L."/>
            <person name="Elcheninov A.G."/>
            <person name="Van Heerden E."/>
            <person name="Toshchakov S.V."/>
            <person name="Novikov A."/>
            <person name="Bonch-Osmolovskaya E.A."/>
            <person name="Kublanov I.V."/>
        </authorList>
    </citation>
    <scope>NUCLEOTIDE SEQUENCE [LARGE SCALE GENOMIC DNA]</scope>
    <source>
        <strain evidence="3 4">GM2012</strain>
    </source>
</reference>
<dbReference type="InterPro" id="IPR012902">
    <property type="entry name" value="N_methyl_site"/>
</dbReference>
<accession>A0A432MK38</accession>
<dbReference type="InterPro" id="IPR045584">
    <property type="entry name" value="Pilin-like"/>
</dbReference>
<gene>
    <name evidence="3" type="ORF">TsocGM_10445</name>
</gene>
<keyword evidence="1" id="KW-1133">Transmembrane helix</keyword>
<evidence type="ECO:0000259" key="2">
    <source>
        <dbReference type="Pfam" id="PF07596"/>
    </source>
</evidence>
<dbReference type="SUPFAM" id="SSF54523">
    <property type="entry name" value="Pili subunits"/>
    <property type="match status" value="1"/>
</dbReference>
<dbReference type="Gene3D" id="3.30.700.10">
    <property type="entry name" value="Glycoprotein, Type 4 Pilin"/>
    <property type="match status" value="1"/>
</dbReference>
<dbReference type="NCBIfam" id="TIGR02532">
    <property type="entry name" value="IV_pilin_GFxxxE"/>
    <property type="match status" value="1"/>
</dbReference>
<feature type="domain" description="DUF1559" evidence="2">
    <location>
        <begin position="40"/>
        <end position="329"/>
    </location>
</feature>
<keyword evidence="4" id="KW-1185">Reference proteome</keyword>
<keyword evidence="1" id="KW-0472">Membrane</keyword>
<dbReference type="OrthoDB" id="273217at2"/>
<dbReference type="PANTHER" id="PTHR30093">
    <property type="entry name" value="GENERAL SECRETION PATHWAY PROTEIN G"/>
    <property type="match status" value="1"/>
</dbReference>
<dbReference type="InterPro" id="IPR011453">
    <property type="entry name" value="DUF1559"/>
</dbReference>
<dbReference type="RefSeq" id="WP_126725270.1">
    <property type="nucleotide sequence ID" value="NZ_RYZH01000017.1"/>
</dbReference>
<evidence type="ECO:0000313" key="4">
    <source>
        <dbReference type="Proteomes" id="UP000280296"/>
    </source>
</evidence>
<evidence type="ECO:0000256" key="1">
    <source>
        <dbReference type="SAM" id="Phobius"/>
    </source>
</evidence>
<comment type="caution">
    <text evidence="3">The sequence shown here is derived from an EMBL/GenBank/DDBJ whole genome shotgun (WGS) entry which is preliminary data.</text>
</comment>
<dbReference type="InterPro" id="IPR027558">
    <property type="entry name" value="Pre_pil_HX9DG_C"/>
</dbReference>
<dbReference type="NCBIfam" id="TIGR04294">
    <property type="entry name" value="pre_pil_HX9DG"/>
    <property type="match status" value="1"/>
</dbReference>
<dbReference type="PANTHER" id="PTHR30093:SF2">
    <property type="entry name" value="TYPE II SECRETION SYSTEM PROTEIN H"/>
    <property type="match status" value="1"/>
</dbReference>
<name>A0A432MK38_9BACT</name>
<feature type="transmembrane region" description="Helical" evidence="1">
    <location>
        <begin position="12"/>
        <end position="40"/>
    </location>
</feature>
<sequence length="346" mass="37983">MTRVARNARSRAGFTLIEALVVISVVGILVALLVPAVMFAREAASKAECSIRLKQLGIALHSHQSMYNRFPAPMPARSIRRGNSFASYDSISGYYEMLPFLDLVSLYNSINTGYENTEGRTEFSALHPANRSAYGTMISHFVCPSDNINSSSVNGPSSFRFNVGLSDPVRFARSPKAGAFEPTRSLAPSDYRDGVSLTVGMSERLLSEQSHGGHFDRRRDYWCAGAVDLIDISVDDNTLSVCRSMRHDPKDHISEMGNSWMMGGAVYTWYNHVAPPNEKSADCSTGHGNSSDPYYCHTCSIAARSLHHGGVHCLMMDGSVRFVRNGIDLQVWRGMGTRSGGETFSD</sequence>
<proteinExistence type="predicted"/>
<reference evidence="3 4" key="1">
    <citation type="submission" date="2018-12" db="EMBL/GenBank/DDBJ databases">
        <authorList>
            <person name="Toschakov S.V."/>
        </authorList>
    </citation>
    <scope>NUCLEOTIDE SEQUENCE [LARGE SCALE GENOMIC DNA]</scope>
    <source>
        <strain evidence="3 4">GM2012</strain>
    </source>
</reference>
<dbReference type="EMBL" id="RYZH01000017">
    <property type="protein sequence ID" value="RUL87773.1"/>
    <property type="molecule type" value="Genomic_DNA"/>
</dbReference>